<dbReference type="Pfam" id="PF00353">
    <property type="entry name" value="HemolysinCabind"/>
    <property type="match status" value="14"/>
</dbReference>
<reference evidence="5" key="1">
    <citation type="submission" date="2018-03" db="EMBL/GenBank/DDBJ databases">
        <authorList>
            <person name="Rodrigo-Torres L."/>
            <person name="Arahal R. D."/>
            <person name="Lucena T."/>
        </authorList>
    </citation>
    <scope>NUCLEOTIDE SEQUENCE [LARGE SCALE GENOMIC DNA]</scope>
    <source>
        <strain evidence="5">CECT 8871</strain>
    </source>
</reference>
<dbReference type="PROSITE" id="PS00330">
    <property type="entry name" value="HEMOLYSIN_CALCIUM"/>
    <property type="match status" value="5"/>
</dbReference>
<dbReference type="Gene3D" id="2.150.10.10">
    <property type="entry name" value="Serralysin-like metalloprotease, C-terminal"/>
    <property type="match status" value="10"/>
</dbReference>
<evidence type="ECO:0000256" key="1">
    <source>
        <dbReference type="ARBA" id="ARBA00004613"/>
    </source>
</evidence>
<organism evidence="4 5">
    <name type="scientific">Pseudoprimorskyibacter insulae</name>
    <dbReference type="NCBI Taxonomy" id="1695997"/>
    <lineage>
        <taxon>Bacteria</taxon>
        <taxon>Pseudomonadati</taxon>
        <taxon>Pseudomonadota</taxon>
        <taxon>Alphaproteobacteria</taxon>
        <taxon>Rhodobacterales</taxon>
        <taxon>Paracoccaceae</taxon>
        <taxon>Pseudoprimorskyibacter</taxon>
    </lineage>
</organism>
<evidence type="ECO:0000256" key="2">
    <source>
        <dbReference type="ARBA" id="ARBA00022525"/>
    </source>
</evidence>
<dbReference type="PANTHER" id="PTHR38340">
    <property type="entry name" value="S-LAYER PROTEIN"/>
    <property type="match status" value="1"/>
</dbReference>
<dbReference type="InterPro" id="IPR018511">
    <property type="entry name" value="Hemolysin-typ_Ca-bd_CS"/>
</dbReference>
<proteinExistence type="predicted"/>
<dbReference type="RefSeq" id="WP_108886131.1">
    <property type="nucleotide sequence ID" value="NZ_OMOJ01000003.1"/>
</dbReference>
<dbReference type="PRINTS" id="PR00313">
    <property type="entry name" value="CABNDNGRPT"/>
</dbReference>
<evidence type="ECO:0000256" key="3">
    <source>
        <dbReference type="SAM" id="MobiDB-lite"/>
    </source>
</evidence>
<accession>A0A2R8AW41</accession>
<dbReference type="EMBL" id="OMOJ01000003">
    <property type="protein sequence ID" value="SPF80261.1"/>
    <property type="molecule type" value="Genomic_DNA"/>
</dbReference>
<dbReference type="OrthoDB" id="7727094at2"/>
<name>A0A2R8AW41_9RHOB</name>
<sequence>MQIAIRGSSATFFDDAFFTNNGDVDVQVVGTPTSTQITLKSNFNGHETTLFGTGLSLSQSMSPTGGTVTGIQYNDANGSRLADVTGISWSLVAFDSALAASAVGNLAPMAALIDGSGPLSVDGSNMTGPLNLVDDWNDLLPLVTTPITVAGSSFGDRLEGGAGNDSISLGPVSSDNNLFEQVRASAGNDTVDLSGLTGRQGAGISYEDIAEAVTLTVNGASNTGSASSANKSDTLLGLKDAMEADGLDLSGTEFGDTFNVTGTDDSWIGLSGLEGNDTFNVTVNDTVRVSFRYGADTAATQGVVADLRTGVVSNDGLGFSDQINVLGGSGRLELEGTDNFADHFIGSDRDERFRLLGGDDTVDAGGGDRDVLRLDRSNFGTVDIDLAAGTATGTYNGLAFTKTVQNFEEVRASDNNDTVRGNDADNWIEGRDGDDSLMGGAGDDDLRGDAGNDTMDGGTGFDTARMEMNRADATITFGGAGEATIVSADGTDVLRSMERIRFWDEDVSLGNGVSPTEGDDLIVGGAQGDTIDGLGGNDTIEGGGGNDSLLGSTGDDRLEGDAGNDTLRGGAGRDRLQGGDGNDLLDASGGDVASNGWGDYIRPGLGQDTIVGHEGLYNSDGEGADISYGDLRNVGGLTINVGVNGTGTAVSGTPGQVNDTFTFIHYFEGSQDADSITGSDTDHWEGFVGHDGNDTIDGRGGFDRVSYRWEPGWDNHPGAAVTVNLATGVATDTYGNTDTLRNIEGVEGTVFNDVITAAGASFDTRLEGDDGNDTLTGGNGDDTLEGEAGDDVMVGGDGEDEARFALNLADATVTKGAAGEATITSSLGTDVVSGVERLRFNDQTVQLNASSGPSPNDDTLIGGGGDDLIDGLAGNDSILGLGGNDTLIGGAGDDTLEGGAGNDLLKPGTSTFTNTLHTGTGNDTIDFDGADSATFNYIGHWDSTGGVVVTLDGIAGTGSINKGADGTTTLVNVLQTLQPQSGQWVNGLGIATDQFNDTFNITAAPGSGMFVEGRGGNNTYNLASANPFVLRLNMGNGDQGANVNLATKTVSNNGYGGTDTITGNGHFTELRTTHFNDTVVGSGFDESFVLRGGNDTLDAGGGHDVLRYDRGGVSDVVVDMTNGTATGSWNGTFHHSFSNVEEIHGSNSGVDSITGSANADRIDGRDGDDVILGMGGNDTLRDGAGDDSVNGGDGDDTWFMGTGNDTFNGGTGSDTVYVDASTFSITAGSIIEGNLTTGDGGVQGLNLLRDTFIDVENYTFANSQLATRLTGNASANTLRSDAGNDRLEGLDGDDHLYAGDGADTIIGGDGDDFIYGGTTESDLRDVVYGGNGNDSVQGGYGNDELRGDAGNDTLEGGFGADTMIGGAGNDVVTGGAWGDVLFGGDGNDFVNGGFGFDRVNGGGGADRFFHQGVLGHGDDWIQDYSASEGDVLVFGGGAASKSDFLVQRGSTAGAGDAAVQEVFITYKPTNDILWALIDGDAQTQLNVTAAGVTFDLLA</sequence>
<keyword evidence="2" id="KW-0964">Secreted</keyword>
<feature type="region of interest" description="Disordered" evidence="3">
    <location>
        <begin position="415"/>
        <end position="454"/>
    </location>
</feature>
<dbReference type="InterPro" id="IPR011049">
    <property type="entry name" value="Serralysin-like_metalloprot_C"/>
</dbReference>
<dbReference type="GO" id="GO:0005509">
    <property type="term" value="F:calcium ion binding"/>
    <property type="evidence" value="ECO:0007669"/>
    <property type="project" value="InterPro"/>
</dbReference>
<comment type="subcellular location">
    <subcellularLocation>
        <location evidence="1">Secreted</location>
    </subcellularLocation>
</comment>
<feature type="compositionally biased region" description="Basic and acidic residues" evidence="3">
    <location>
        <begin position="420"/>
        <end position="434"/>
    </location>
</feature>
<dbReference type="PANTHER" id="PTHR38340:SF1">
    <property type="entry name" value="S-LAYER PROTEIN"/>
    <property type="match status" value="1"/>
</dbReference>
<feature type="compositionally biased region" description="Gly residues" evidence="3">
    <location>
        <begin position="534"/>
        <end position="546"/>
    </location>
</feature>
<dbReference type="Proteomes" id="UP000244904">
    <property type="component" value="Unassembled WGS sequence"/>
</dbReference>
<feature type="region of interest" description="Disordered" evidence="3">
    <location>
        <begin position="765"/>
        <end position="787"/>
    </location>
</feature>
<dbReference type="SUPFAM" id="SSF51120">
    <property type="entry name" value="beta-Roll"/>
    <property type="match status" value="8"/>
</dbReference>
<dbReference type="GO" id="GO:0005576">
    <property type="term" value="C:extracellular region"/>
    <property type="evidence" value="ECO:0007669"/>
    <property type="project" value="UniProtKB-SubCell"/>
</dbReference>
<dbReference type="InterPro" id="IPR001343">
    <property type="entry name" value="Hemolysn_Ca-bd"/>
</dbReference>
<evidence type="ECO:0000313" key="4">
    <source>
        <dbReference type="EMBL" id="SPF80261.1"/>
    </source>
</evidence>
<feature type="region of interest" description="Disordered" evidence="3">
    <location>
        <begin position="534"/>
        <end position="588"/>
    </location>
</feature>
<evidence type="ECO:0000313" key="5">
    <source>
        <dbReference type="Proteomes" id="UP000244904"/>
    </source>
</evidence>
<keyword evidence="5" id="KW-1185">Reference proteome</keyword>
<protein>
    <submittedName>
        <fullName evidence="4">Bifunctional hemolysin/adenylate cyclase</fullName>
    </submittedName>
</protein>
<dbReference type="InterPro" id="IPR050557">
    <property type="entry name" value="RTX_toxin/Mannuronan_C5-epim"/>
</dbReference>
<gene>
    <name evidence="4" type="primary">cya_8</name>
    <name evidence="4" type="ORF">PRI8871_02068</name>
</gene>